<keyword evidence="8" id="KW-0407">Ion channel</keyword>
<feature type="transmembrane region" description="Helical" evidence="11">
    <location>
        <begin position="441"/>
        <end position="463"/>
    </location>
</feature>
<dbReference type="Proteomes" id="UP000325440">
    <property type="component" value="Unassembled WGS sequence"/>
</dbReference>
<protein>
    <submittedName>
        <fullName evidence="14">Polycystic kidney disease type 2 protein,Polycystin cation channel, PKD1/PKD2</fullName>
    </submittedName>
</protein>
<keyword evidence="8" id="KW-0109">Calcium transport</keyword>
<gene>
    <name evidence="14" type="ORF">CINCED_3A002369</name>
</gene>
<evidence type="ECO:0000256" key="9">
    <source>
        <dbReference type="PIRSR" id="PIRSR603915-2"/>
    </source>
</evidence>
<feature type="domain" description="Polycystin cation channel PKD1/PKD2" evidence="12">
    <location>
        <begin position="311"/>
        <end position="528"/>
    </location>
</feature>
<dbReference type="GO" id="GO:0005262">
    <property type="term" value="F:calcium channel activity"/>
    <property type="evidence" value="ECO:0007669"/>
    <property type="project" value="UniProtKB-KW"/>
</dbReference>
<evidence type="ECO:0000259" key="13">
    <source>
        <dbReference type="Pfam" id="PF20519"/>
    </source>
</evidence>
<evidence type="ECO:0000256" key="8">
    <source>
        <dbReference type="PIRSR" id="PIRSR603915-1"/>
    </source>
</evidence>
<evidence type="ECO:0000259" key="12">
    <source>
        <dbReference type="Pfam" id="PF08016"/>
    </source>
</evidence>
<evidence type="ECO:0000256" key="1">
    <source>
        <dbReference type="ARBA" id="ARBA00004272"/>
    </source>
</evidence>
<keyword evidence="3 11" id="KW-0812">Transmembrane</keyword>
<feature type="binding site" evidence="8">
    <location>
        <position position="619"/>
    </location>
    <ligand>
        <name>Ca(2+)</name>
        <dbReference type="ChEBI" id="CHEBI:29108"/>
        <label>2</label>
    </ligand>
</feature>
<dbReference type="GO" id="GO:0060170">
    <property type="term" value="C:ciliary membrane"/>
    <property type="evidence" value="ECO:0007669"/>
    <property type="project" value="UniProtKB-SubCell"/>
</dbReference>
<dbReference type="InterPro" id="IPR051223">
    <property type="entry name" value="Polycystin"/>
</dbReference>
<keyword evidence="8" id="KW-0406">Ion transport</keyword>
<dbReference type="InterPro" id="IPR003915">
    <property type="entry name" value="PKD_2"/>
</dbReference>
<evidence type="ECO:0000256" key="6">
    <source>
        <dbReference type="ARBA" id="ARBA00023180"/>
    </source>
</evidence>
<comment type="subcellular location">
    <subcellularLocation>
        <location evidence="1">Cell projection</location>
        <location evidence="1">Cilium membrane</location>
        <topology evidence="1">Multi-pass membrane protein</topology>
    </subcellularLocation>
</comment>
<evidence type="ECO:0000313" key="15">
    <source>
        <dbReference type="Proteomes" id="UP000325440"/>
    </source>
</evidence>
<keyword evidence="8" id="KW-0813">Transport</keyword>
<evidence type="ECO:0000256" key="2">
    <source>
        <dbReference type="ARBA" id="ARBA00007200"/>
    </source>
</evidence>
<feature type="region of interest" description="Disordered" evidence="10">
    <location>
        <begin position="629"/>
        <end position="650"/>
    </location>
</feature>
<dbReference type="Gene3D" id="1.20.120.350">
    <property type="entry name" value="Voltage-gated potassium channels. Chain C"/>
    <property type="match status" value="1"/>
</dbReference>
<dbReference type="PANTHER" id="PTHR10877">
    <property type="entry name" value="POLYCYSTIN FAMILY MEMBER"/>
    <property type="match status" value="1"/>
</dbReference>
<evidence type="ECO:0000256" key="10">
    <source>
        <dbReference type="SAM" id="MobiDB-lite"/>
    </source>
</evidence>
<evidence type="ECO:0000313" key="14">
    <source>
        <dbReference type="EMBL" id="VVC36763.1"/>
    </source>
</evidence>
<keyword evidence="6" id="KW-0325">Glycoprotein</keyword>
<evidence type="ECO:0000256" key="11">
    <source>
        <dbReference type="SAM" id="Phobius"/>
    </source>
</evidence>
<reference evidence="14 15" key="1">
    <citation type="submission" date="2019-08" db="EMBL/GenBank/DDBJ databases">
        <authorList>
            <person name="Alioto T."/>
            <person name="Alioto T."/>
            <person name="Gomez Garrido J."/>
        </authorList>
    </citation>
    <scope>NUCLEOTIDE SEQUENCE [LARGE SCALE GENOMIC DNA]</scope>
</reference>
<keyword evidence="4 11" id="KW-1133">Transmembrane helix</keyword>
<keyword evidence="8" id="KW-0107">Calcium channel</keyword>
<keyword evidence="15" id="KW-1185">Reference proteome</keyword>
<keyword evidence="7" id="KW-0966">Cell projection</keyword>
<evidence type="ECO:0000256" key="3">
    <source>
        <dbReference type="ARBA" id="ARBA00022692"/>
    </source>
</evidence>
<dbReference type="InterPro" id="IPR046791">
    <property type="entry name" value="Polycystin_dom"/>
</dbReference>
<accession>A0A5E4MYP5</accession>
<feature type="disulfide bond" evidence="9">
    <location>
        <begin position="168"/>
        <end position="181"/>
    </location>
</feature>
<dbReference type="GO" id="GO:0005509">
    <property type="term" value="F:calcium ion binding"/>
    <property type="evidence" value="ECO:0007669"/>
    <property type="project" value="InterPro"/>
</dbReference>
<feature type="domain" description="Polycystin" evidence="13">
    <location>
        <begin position="107"/>
        <end position="300"/>
    </location>
</feature>
<dbReference type="InterPro" id="IPR027359">
    <property type="entry name" value="Volt_channel_dom_sf"/>
</dbReference>
<dbReference type="AlphaFoldDB" id="A0A5E4MYP5"/>
<evidence type="ECO:0000256" key="7">
    <source>
        <dbReference type="ARBA" id="ARBA00023273"/>
    </source>
</evidence>
<dbReference type="OrthoDB" id="6595841at2759"/>
<feature type="compositionally biased region" description="Polar residues" evidence="10">
    <location>
        <begin position="631"/>
        <end position="650"/>
    </location>
</feature>
<feature type="transmembrane region" description="Helical" evidence="11">
    <location>
        <begin position="401"/>
        <end position="421"/>
    </location>
</feature>
<dbReference type="Pfam" id="PF08016">
    <property type="entry name" value="PKD_channel"/>
    <property type="match status" value="1"/>
</dbReference>
<evidence type="ECO:0000256" key="4">
    <source>
        <dbReference type="ARBA" id="ARBA00022989"/>
    </source>
</evidence>
<sequence>MQSPGLITGVRLEPDSSDPAVLRVRKAFWKTRQIAAHQNDRDVYIRRTIQEMFTYGVFAALFIVCCSDLYSRDTYVVNREISSLFLDLGFASSSENDEMVDVSFIKFNEIITMENFWKYFYHVLCEKLYELPVGAAGENQGNGTEILYENKFLYRPRSRQVRVQEGHCKIRNQFKGLFQECYVPYEIKYEDKASFGPKKGTQWTYSDDSVTQGVFYEGEIAYYGAGGYYFDFPKDKSEARKFIKDLEYNTWLNRGTRAVFVDFAIYNCNINVVCVAKLVFEFPASGGIVPSSSFRTVKLYRYAVADSLLDLFMMLAVVAFLVYFTVEELNEMAYFRLDYFTVFWNIIDFSIVVLGWCSFGVALAIHFREPPSKLQEKVVTDKAASRGTMRFFEYLVTRHEILLQVTAYAFFLVCVKIIKYTDLNRTMTIVYLSVGRSFKIVAGYLVLMTVVVIAFAMLGYCAFGAQVKGFSTVNDSFLSSLRILMRDFDFRSLEQADQSFTAFIFVLFTCVVIFVILTMLVAIVFHGYFDVNVEELLGDRKRYVCDSVSTYLEKALERIGLRKWVERRQEKKFNDQLQGQMTYEDVYKTLKRCGFTNFEVQNILDQYGIQRQKTVHEDEAKQMFRDVLRNKPSTSSNRINKDNQTTNPDISSDIEWRVMKISYCQT</sequence>
<feature type="transmembrane region" description="Helical" evidence="11">
    <location>
        <begin position="500"/>
        <end position="529"/>
    </location>
</feature>
<keyword evidence="8" id="KW-0106">Calcium</keyword>
<dbReference type="GO" id="GO:0050982">
    <property type="term" value="P:detection of mechanical stimulus"/>
    <property type="evidence" value="ECO:0007669"/>
    <property type="project" value="TreeGrafter"/>
</dbReference>
<organism evidence="14 15">
    <name type="scientific">Cinara cedri</name>
    <dbReference type="NCBI Taxonomy" id="506608"/>
    <lineage>
        <taxon>Eukaryota</taxon>
        <taxon>Metazoa</taxon>
        <taxon>Ecdysozoa</taxon>
        <taxon>Arthropoda</taxon>
        <taxon>Hexapoda</taxon>
        <taxon>Insecta</taxon>
        <taxon>Pterygota</taxon>
        <taxon>Neoptera</taxon>
        <taxon>Paraneoptera</taxon>
        <taxon>Hemiptera</taxon>
        <taxon>Sternorrhyncha</taxon>
        <taxon>Aphidomorpha</taxon>
        <taxon>Aphidoidea</taxon>
        <taxon>Aphididae</taxon>
        <taxon>Lachninae</taxon>
        <taxon>Cinara</taxon>
    </lineage>
</organism>
<name>A0A5E4MYP5_9HEMI</name>
<dbReference type="EMBL" id="CABPRJ010001436">
    <property type="protein sequence ID" value="VVC36763.1"/>
    <property type="molecule type" value="Genomic_DNA"/>
</dbReference>
<dbReference type="InterPro" id="IPR013122">
    <property type="entry name" value="PKD1_2_channel"/>
</dbReference>
<keyword evidence="8" id="KW-0479">Metal-binding</keyword>
<dbReference type="Gene3D" id="1.10.287.70">
    <property type="match status" value="1"/>
</dbReference>
<dbReference type="PANTHER" id="PTHR10877:SF183">
    <property type="entry name" value="AT14535P-RELATED"/>
    <property type="match status" value="1"/>
</dbReference>
<feature type="transmembrane region" description="Helical" evidence="11">
    <location>
        <begin position="346"/>
        <end position="367"/>
    </location>
</feature>
<dbReference type="Pfam" id="PF20519">
    <property type="entry name" value="Polycystin_dom"/>
    <property type="match status" value="1"/>
</dbReference>
<keyword evidence="5 11" id="KW-0472">Membrane</keyword>
<proteinExistence type="inferred from homology"/>
<comment type="similarity">
    <text evidence="2">Belongs to the polycystin family.</text>
</comment>
<evidence type="ECO:0000256" key="5">
    <source>
        <dbReference type="ARBA" id="ARBA00023136"/>
    </source>
</evidence>
<feature type="transmembrane region" description="Helical" evidence="11">
    <location>
        <begin position="308"/>
        <end position="326"/>
    </location>
</feature>
<dbReference type="PRINTS" id="PR01433">
    <property type="entry name" value="POLYCYSTIN2"/>
</dbReference>